<feature type="transmembrane region" description="Helical" evidence="2">
    <location>
        <begin position="29"/>
        <end position="52"/>
    </location>
</feature>
<evidence type="ECO:0000256" key="2">
    <source>
        <dbReference type="SAM" id="Phobius"/>
    </source>
</evidence>
<keyword evidence="2" id="KW-0472">Membrane</keyword>
<keyword evidence="2" id="KW-0812">Transmembrane</keyword>
<dbReference type="EMBL" id="MHOP01000023">
    <property type="protein sequence ID" value="OGZ65335.1"/>
    <property type="molecule type" value="Genomic_DNA"/>
</dbReference>
<keyword evidence="2" id="KW-1133">Transmembrane helix</keyword>
<keyword evidence="1" id="KW-0175">Coiled coil</keyword>
<dbReference type="AlphaFoldDB" id="A0A1G2HSC9"/>
<protein>
    <submittedName>
        <fullName evidence="3">Uncharacterized protein</fullName>
    </submittedName>
</protein>
<name>A0A1G2HSC9_9BACT</name>
<feature type="coiled-coil region" evidence="1">
    <location>
        <begin position="106"/>
        <end position="137"/>
    </location>
</feature>
<dbReference type="Proteomes" id="UP000178774">
    <property type="component" value="Unassembled WGS sequence"/>
</dbReference>
<proteinExistence type="predicted"/>
<comment type="caution">
    <text evidence="3">The sequence shown here is derived from an EMBL/GenBank/DDBJ whole genome shotgun (WGS) entry which is preliminary data.</text>
</comment>
<reference evidence="3 4" key="1">
    <citation type="journal article" date="2016" name="Nat. Commun.">
        <title>Thousands of microbial genomes shed light on interconnected biogeochemical processes in an aquifer system.</title>
        <authorList>
            <person name="Anantharaman K."/>
            <person name="Brown C.T."/>
            <person name="Hug L.A."/>
            <person name="Sharon I."/>
            <person name="Castelle C.J."/>
            <person name="Probst A.J."/>
            <person name="Thomas B.C."/>
            <person name="Singh A."/>
            <person name="Wilkins M.J."/>
            <person name="Karaoz U."/>
            <person name="Brodie E.L."/>
            <person name="Williams K.H."/>
            <person name="Hubbard S.S."/>
            <person name="Banfield J.F."/>
        </authorList>
    </citation>
    <scope>NUCLEOTIDE SEQUENCE [LARGE SCALE GENOMIC DNA]</scope>
</reference>
<evidence type="ECO:0000256" key="1">
    <source>
        <dbReference type="SAM" id="Coils"/>
    </source>
</evidence>
<organism evidence="3 4">
    <name type="scientific">Candidatus Staskawiczbacteria bacterium RIFCSPHIGHO2_01_FULL_41_41</name>
    <dbReference type="NCBI Taxonomy" id="1802203"/>
    <lineage>
        <taxon>Bacteria</taxon>
        <taxon>Candidatus Staskawicziibacteriota</taxon>
    </lineage>
</organism>
<evidence type="ECO:0000313" key="4">
    <source>
        <dbReference type="Proteomes" id="UP000178774"/>
    </source>
</evidence>
<gene>
    <name evidence="3" type="ORF">A2822_02355</name>
</gene>
<sequence>MEDINPNVQNYIDILEKTNQQLSLWYNPYGVMVAILGVFFTILAIAAAFIIYRQSRDYKDKVEADREFYRKKMQEFLEVQTKIIEGKSRTAKELSEKTDHILREYKKKLEKSSKSQKEEIQKAIDKLELEKLTIKNDIGPITVTPNFDNPLSTVSLFDKKLHKCSHCGFNFYIDTNPIYSGVVLSTRSTVTCPKCNNIDSTY</sequence>
<accession>A0A1G2HSC9</accession>
<evidence type="ECO:0000313" key="3">
    <source>
        <dbReference type="EMBL" id="OGZ65335.1"/>
    </source>
</evidence>